<dbReference type="Proteomes" id="UP000430670">
    <property type="component" value="Unassembled WGS sequence"/>
</dbReference>
<evidence type="ECO:0000256" key="1">
    <source>
        <dbReference type="SAM" id="Phobius"/>
    </source>
</evidence>
<feature type="transmembrane region" description="Helical" evidence="1">
    <location>
        <begin position="93"/>
        <end position="111"/>
    </location>
</feature>
<feature type="transmembrane region" description="Helical" evidence="1">
    <location>
        <begin position="117"/>
        <end position="136"/>
    </location>
</feature>
<evidence type="ECO:0000313" key="3">
    <source>
        <dbReference type="Proteomes" id="UP000430670"/>
    </source>
</evidence>
<dbReference type="AlphaFoldDB" id="A0A6I3SFN6"/>
<organism evidence="2 3">
    <name type="scientific">Heliobacterium mobile</name>
    <name type="common">Heliobacillus mobilis</name>
    <dbReference type="NCBI Taxonomy" id="28064"/>
    <lineage>
        <taxon>Bacteria</taxon>
        <taxon>Bacillati</taxon>
        <taxon>Bacillota</taxon>
        <taxon>Clostridia</taxon>
        <taxon>Eubacteriales</taxon>
        <taxon>Heliobacteriaceae</taxon>
        <taxon>Heliobacterium</taxon>
    </lineage>
</organism>
<keyword evidence="1" id="KW-0472">Membrane</keyword>
<name>A0A6I3SFN6_HELMO</name>
<keyword evidence="3" id="KW-1185">Reference proteome</keyword>
<dbReference type="EMBL" id="WNKU01000001">
    <property type="protein sequence ID" value="MTV47776.1"/>
    <property type="molecule type" value="Genomic_DNA"/>
</dbReference>
<accession>A0A6I3SFN6</accession>
<keyword evidence="1" id="KW-0812">Transmembrane</keyword>
<dbReference type="RefSeq" id="WP_155474849.1">
    <property type="nucleotide sequence ID" value="NZ_WNKU01000001.1"/>
</dbReference>
<evidence type="ECO:0000313" key="2">
    <source>
        <dbReference type="EMBL" id="MTV47776.1"/>
    </source>
</evidence>
<feature type="transmembrane region" description="Helical" evidence="1">
    <location>
        <begin position="20"/>
        <end position="38"/>
    </location>
</feature>
<protein>
    <recommendedName>
        <fullName evidence="4">Holin</fullName>
    </recommendedName>
</protein>
<comment type="caution">
    <text evidence="2">The sequence shown here is derived from an EMBL/GenBank/DDBJ whole genome shotgun (WGS) entry which is preliminary data.</text>
</comment>
<sequence>MDRESNILLSVLDALHKSFVTVNPFLAAIVSTFCWLVAPEESLLLLSLSLLTIVVADFGTKIWALANTNGGLRSAVQQNVITSIGMRKGVNKLIAYLLVLVLSSLFVRANYQVGIEWIKSSVQLSFIVAVVFLWLIEIKSVVENLIDGGVTSMTPLLHLIQRKKAEIGEKILGSKETGEKKDA</sequence>
<reference evidence="2 3" key="1">
    <citation type="submission" date="2019-11" db="EMBL/GenBank/DDBJ databases">
        <title>Whole-genome sequence of a the green, strictly anaerobic photosynthetic bacterium Heliobacillus mobilis DSM 6151.</title>
        <authorList>
            <person name="Kyndt J.A."/>
            <person name="Meyer T.E."/>
        </authorList>
    </citation>
    <scope>NUCLEOTIDE SEQUENCE [LARGE SCALE GENOMIC DNA]</scope>
    <source>
        <strain evidence="2 3">DSM 6151</strain>
    </source>
</reference>
<feature type="transmembrane region" description="Helical" evidence="1">
    <location>
        <begin position="44"/>
        <end position="64"/>
    </location>
</feature>
<proteinExistence type="predicted"/>
<gene>
    <name evidence="2" type="ORF">GJ688_02105</name>
</gene>
<keyword evidence="1" id="KW-1133">Transmembrane helix</keyword>
<evidence type="ECO:0008006" key="4">
    <source>
        <dbReference type="Google" id="ProtNLM"/>
    </source>
</evidence>